<feature type="coiled-coil region" evidence="1">
    <location>
        <begin position="81"/>
        <end position="108"/>
    </location>
</feature>
<dbReference type="InterPro" id="IPR056924">
    <property type="entry name" value="SH3_Tf2-1"/>
</dbReference>
<dbReference type="PANTHER" id="PTHR46148">
    <property type="entry name" value="CHROMO DOMAIN-CONTAINING PROTEIN"/>
    <property type="match status" value="1"/>
</dbReference>
<dbReference type="AlphaFoldDB" id="A0A9D4ZU10"/>
<evidence type="ECO:0000313" key="3">
    <source>
        <dbReference type="EMBL" id="KAI5385477.1"/>
    </source>
</evidence>
<gene>
    <name evidence="3" type="ORF">KIW84_072176</name>
</gene>
<dbReference type="Proteomes" id="UP001058974">
    <property type="component" value="Chromosome 7"/>
</dbReference>
<proteinExistence type="predicted"/>
<dbReference type="EMBL" id="JAMSHJ010000007">
    <property type="protein sequence ID" value="KAI5385477.1"/>
    <property type="molecule type" value="Genomic_DNA"/>
</dbReference>
<accession>A0A9D4ZU10</accession>
<keyword evidence="1" id="KW-0175">Coiled coil</keyword>
<evidence type="ECO:0000259" key="2">
    <source>
        <dbReference type="Pfam" id="PF24626"/>
    </source>
</evidence>
<feature type="domain" description="Tf2-1-like SH3-like" evidence="2">
    <location>
        <begin position="118"/>
        <end position="178"/>
    </location>
</feature>
<name>A0A9D4ZU10_PEA</name>
<comment type="caution">
    <text evidence="3">The sequence shown here is derived from an EMBL/GenBank/DDBJ whole genome shotgun (WGS) entry which is preliminary data.</text>
</comment>
<protein>
    <recommendedName>
        <fullName evidence="2">Tf2-1-like SH3-like domain-containing protein</fullName>
    </recommendedName>
</protein>
<reference evidence="3 4" key="1">
    <citation type="journal article" date="2022" name="Nat. Genet.">
        <title>Improved pea reference genome and pan-genome highlight genomic features and evolutionary characteristics.</title>
        <authorList>
            <person name="Yang T."/>
            <person name="Liu R."/>
            <person name="Luo Y."/>
            <person name="Hu S."/>
            <person name="Wang D."/>
            <person name="Wang C."/>
            <person name="Pandey M.K."/>
            <person name="Ge S."/>
            <person name="Xu Q."/>
            <person name="Li N."/>
            <person name="Li G."/>
            <person name="Huang Y."/>
            <person name="Saxena R.K."/>
            <person name="Ji Y."/>
            <person name="Li M."/>
            <person name="Yan X."/>
            <person name="He Y."/>
            <person name="Liu Y."/>
            <person name="Wang X."/>
            <person name="Xiang C."/>
            <person name="Varshney R.K."/>
            <person name="Ding H."/>
            <person name="Gao S."/>
            <person name="Zong X."/>
        </authorList>
    </citation>
    <scope>NUCLEOTIDE SEQUENCE [LARGE SCALE GENOMIC DNA]</scope>
    <source>
        <strain evidence="3 4">cv. Zhongwan 6</strain>
    </source>
</reference>
<evidence type="ECO:0000256" key="1">
    <source>
        <dbReference type="SAM" id="Coils"/>
    </source>
</evidence>
<sequence>MQRSVRDFVRACDVCQKQKYVVTTPGGLLQPLPIPNSIWEELSLDFITGLPKSRGYEVVQPPSILRFLTDETKVTVVAMELSERNEALNQLKLHLSRAQDQMASYANKRRIYLSFVGGEWIFLKLRPHRQHYMVKRINQKLSARFYGPFKILAKIGELAYRLQLPEQSRIHLVFHVSGVVVYQSLIKWKYKSLDYVTWEDDAFLRGQFPDFSLEDKVVSMEHGVDRNMDPEMGLDIKLKPKIWRVYKERKGNIE</sequence>
<organism evidence="3 4">
    <name type="scientific">Pisum sativum</name>
    <name type="common">Garden pea</name>
    <name type="synonym">Lathyrus oleraceus</name>
    <dbReference type="NCBI Taxonomy" id="3888"/>
    <lineage>
        <taxon>Eukaryota</taxon>
        <taxon>Viridiplantae</taxon>
        <taxon>Streptophyta</taxon>
        <taxon>Embryophyta</taxon>
        <taxon>Tracheophyta</taxon>
        <taxon>Spermatophyta</taxon>
        <taxon>Magnoliopsida</taxon>
        <taxon>eudicotyledons</taxon>
        <taxon>Gunneridae</taxon>
        <taxon>Pentapetalae</taxon>
        <taxon>rosids</taxon>
        <taxon>fabids</taxon>
        <taxon>Fabales</taxon>
        <taxon>Fabaceae</taxon>
        <taxon>Papilionoideae</taxon>
        <taxon>50 kb inversion clade</taxon>
        <taxon>NPAAA clade</taxon>
        <taxon>Hologalegina</taxon>
        <taxon>IRL clade</taxon>
        <taxon>Fabeae</taxon>
        <taxon>Lathyrus</taxon>
    </lineage>
</organism>
<keyword evidence="4" id="KW-1185">Reference proteome</keyword>
<dbReference type="Pfam" id="PF24626">
    <property type="entry name" value="SH3_Tf2-1"/>
    <property type="match status" value="1"/>
</dbReference>
<evidence type="ECO:0000313" key="4">
    <source>
        <dbReference type="Proteomes" id="UP001058974"/>
    </source>
</evidence>
<dbReference type="PANTHER" id="PTHR46148:SF52">
    <property type="entry name" value="OS04G0603800 PROTEIN"/>
    <property type="match status" value="1"/>
</dbReference>
<dbReference type="Gramene" id="Psat07G0217600-T1">
    <property type="protein sequence ID" value="KAI5385477.1"/>
    <property type="gene ID" value="KIW84_072176"/>
</dbReference>